<dbReference type="AlphaFoldDB" id="A0A5B8UG34"/>
<dbReference type="KEGG" id="fgg:FSB75_04930"/>
<dbReference type="OrthoDB" id="1446755at2"/>
<feature type="compositionally biased region" description="Basic and acidic residues" evidence="1">
    <location>
        <begin position="36"/>
        <end position="52"/>
    </location>
</feature>
<dbReference type="RefSeq" id="WP_146783649.1">
    <property type="nucleotide sequence ID" value="NZ_BAABIO010000006.1"/>
</dbReference>
<gene>
    <name evidence="2" type="ORF">FSB75_04930</name>
</gene>
<dbReference type="Proteomes" id="UP000321204">
    <property type="component" value="Chromosome"/>
</dbReference>
<dbReference type="EMBL" id="CP042433">
    <property type="protein sequence ID" value="QEC55276.1"/>
    <property type="molecule type" value="Genomic_DNA"/>
</dbReference>
<accession>A0A5B8UG34</accession>
<evidence type="ECO:0000313" key="3">
    <source>
        <dbReference type="Proteomes" id="UP000321204"/>
    </source>
</evidence>
<reference evidence="2 3" key="1">
    <citation type="journal article" date="2015" name="Int. J. Syst. Evol. Microbiol.">
        <title>Flavisolibacter ginsenosidimutans sp. nov., with ginsenoside-converting activity isolated from soil used for cultivating ginseng.</title>
        <authorList>
            <person name="Zhao Y."/>
            <person name="Liu Q."/>
            <person name="Kang M.S."/>
            <person name="Jin F."/>
            <person name="Yu H."/>
            <person name="Im W.T."/>
        </authorList>
    </citation>
    <scope>NUCLEOTIDE SEQUENCE [LARGE SCALE GENOMIC DNA]</scope>
    <source>
        <strain evidence="2 3">Gsoil 636</strain>
    </source>
</reference>
<proteinExistence type="predicted"/>
<sequence length="283" mass="31479">MGTTQRLIPGVTGEPNWPNLSNAITAIVNTVEKEKELEKQAEKAEENQRDSPSEGNIKALENISRQQAKLSARRTSHYKSALKNLIKTGGGRKSVTSGKSTSLGRAGLRASGRIYRFVTTVYNGGLEKALKSIGFENIKGKSVEEIIDYLLMYFSDSSSGMDDVAANMASCQVVEMIADEAKTANELESNMKELIDGNKLIDVLCSFYGFYLFEHLAQRFQERISQIKGEELSRETFNMIKEDILGQVKIINADKAVTTIDWKGKEGSDIQEKIFDSIIQLFE</sequence>
<feature type="region of interest" description="Disordered" evidence="1">
    <location>
        <begin position="36"/>
        <end position="57"/>
    </location>
</feature>
<name>A0A5B8UG34_9BACT</name>
<protein>
    <submittedName>
        <fullName evidence="2">Uncharacterized protein</fullName>
    </submittedName>
</protein>
<organism evidence="2 3">
    <name type="scientific">Flavisolibacter ginsenosidimutans</name>
    <dbReference type="NCBI Taxonomy" id="661481"/>
    <lineage>
        <taxon>Bacteria</taxon>
        <taxon>Pseudomonadati</taxon>
        <taxon>Bacteroidota</taxon>
        <taxon>Chitinophagia</taxon>
        <taxon>Chitinophagales</taxon>
        <taxon>Chitinophagaceae</taxon>
        <taxon>Flavisolibacter</taxon>
    </lineage>
</organism>
<evidence type="ECO:0000313" key="2">
    <source>
        <dbReference type="EMBL" id="QEC55276.1"/>
    </source>
</evidence>
<evidence type="ECO:0000256" key="1">
    <source>
        <dbReference type="SAM" id="MobiDB-lite"/>
    </source>
</evidence>
<keyword evidence="3" id="KW-1185">Reference proteome</keyword>